<feature type="domain" description="CN hydrolase" evidence="6">
    <location>
        <begin position="5"/>
        <end position="278"/>
    </location>
</feature>
<dbReference type="PROSITE" id="PS00921">
    <property type="entry name" value="NITRIL_CHT_2"/>
    <property type="match status" value="1"/>
</dbReference>
<dbReference type="EC" id="3.5.5.1" evidence="4"/>
<dbReference type="Pfam" id="PF00795">
    <property type="entry name" value="CN_hydrolase"/>
    <property type="match status" value="1"/>
</dbReference>
<evidence type="ECO:0000256" key="1">
    <source>
        <dbReference type="ARBA" id="ARBA00008129"/>
    </source>
</evidence>
<dbReference type="Proteomes" id="UP000326565">
    <property type="component" value="Unassembled WGS sequence"/>
</dbReference>
<reference evidence="7 8" key="1">
    <citation type="submission" date="2019-04" db="EMBL/GenBank/DDBJ databases">
        <title>Friends and foes A comparative genomics study of 23 Aspergillus species from section Flavi.</title>
        <authorList>
            <consortium name="DOE Joint Genome Institute"/>
            <person name="Kjaerbolling I."/>
            <person name="Vesth T."/>
            <person name="Frisvad J.C."/>
            <person name="Nybo J.L."/>
            <person name="Theobald S."/>
            <person name="Kildgaard S."/>
            <person name="Isbrandt T."/>
            <person name="Kuo A."/>
            <person name="Sato A."/>
            <person name="Lyhne E.K."/>
            <person name="Kogle M.E."/>
            <person name="Wiebenga A."/>
            <person name="Kun R.S."/>
            <person name="Lubbers R.J."/>
            <person name="Makela M.R."/>
            <person name="Barry K."/>
            <person name="Chovatia M."/>
            <person name="Clum A."/>
            <person name="Daum C."/>
            <person name="Haridas S."/>
            <person name="He G."/>
            <person name="LaButti K."/>
            <person name="Lipzen A."/>
            <person name="Mondo S."/>
            <person name="Riley R."/>
            <person name="Salamov A."/>
            <person name="Simmons B.A."/>
            <person name="Magnuson J.K."/>
            <person name="Henrissat B."/>
            <person name="Mortensen U.H."/>
            <person name="Larsen T.O."/>
            <person name="Devries R.P."/>
            <person name="Grigoriev I.V."/>
            <person name="Machida M."/>
            <person name="Baker S.E."/>
            <person name="Andersen M.R."/>
        </authorList>
    </citation>
    <scope>NUCLEOTIDE SEQUENCE [LARGE SCALE GENOMIC DNA]</scope>
    <source>
        <strain evidence="7 8">CBS 151.66</strain>
    </source>
</reference>
<evidence type="ECO:0000313" key="7">
    <source>
        <dbReference type="EMBL" id="KAB8076500.1"/>
    </source>
</evidence>
<dbReference type="SUPFAM" id="SSF56317">
    <property type="entry name" value="Carbon-nitrogen hydrolase"/>
    <property type="match status" value="1"/>
</dbReference>
<dbReference type="PANTHER" id="PTHR46044:SF14">
    <property type="entry name" value="ARYLACETONITRILASE"/>
    <property type="match status" value="1"/>
</dbReference>
<organism evidence="7 8">
    <name type="scientific">Aspergillus leporis</name>
    <dbReference type="NCBI Taxonomy" id="41062"/>
    <lineage>
        <taxon>Eukaryota</taxon>
        <taxon>Fungi</taxon>
        <taxon>Dikarya</taxon>
        <taxon>Ascomycota</taxon>
        <taxon>Pezizomycotina</taxon>
        <taxon>Eurotiomycetes</taxon>
        <taxon>Eurotiomycetidae</taxon>
        <taxon>Eurotiales</taxon>
        <taxon>Aspergillaceae</taxon>
        <taxon>Aspergillus</taxon>
        <taxon>Aspergillus subgen. Circumdati</taxon>
    </lineage>
</organism>
<dbReference type="GO" id="GO:0000257">
    <property type="term" value="F:nitrilase activity"/>
    <property type="evidence" value="ECO:0007669"/>
    <property type="project" value="UniProtKB-EC"/>
</dbReference>
<comment type="similarity">
    <text evidence="1">Belongs to the carbon-nitrogen hydrolase superfamily. Nitrilase family.</text>
</comment>
<dbReference type="OrthoDB" id="10250282at2759"/>
<evidence type="ECO:0000256" key="3">
    <source>
        <dbReference type="ARBA" id="ARBA00036406"/>
    </source>
</evidence>
<dbReference type="InterPro" id="IPR000132">
    <property type="entry name" value="Nitrilase/CN_hydratase_CS"/>
</dbReference>
<dbReference type="EMBL" id="ML732180">
    <property type="protein sequence ID" value="KAB8076500.1"/>
    <property type="molecule type" value="Genomic_DNA"/>
</dbReference>
<evidence type="ECO:0000256" key="5">
    <source>
        <dbReference type="PROSITE-ProRule" id="PRU10139"/>
    </source>
</evidence>
<evidence type="ECO:0000256" key="2">
    <source>
        <dbReference type="ARBA" id="ARBA00022801"/>
    </source>
</evidence>
<keyword evidence="8" id="KW-1185">Reference proteome</keyword>
<keyword evidence="2 7" id="KW-0378">Hydrolase</keyword>
<dbReference type="PROSITE" id="PS00920">
    <property type="entry name" value="NITRIL_CHT_1"/>
    <property type="match status" value="1"/>
</dbReference>
<dbReference type="InterPro" id="IPR036526">
    <property type="entry name" value="C-N_Hydrolase_sf"/>
</dbReference>
<evidence type="ECO:0000256" key="4">
    <source>
        <dbReference type="ARBA" id="ARBA00039045"/>
    </source>
</evidence>
<dbReference type="PROSITE" id="PS50263">
    <property type="entry name" value="CN_HYDROLASE"/>
    <property type="match status" value="1"/>
</dbReference>
<dbReference type="AlphaFoldDB" id="A0A5N5XB79"/>
<gene>
    <name evidence="7" type="ORF">BDV29DRAFT_170077</name>
</gene>
<protein>
    <recommendedName>
        <fullName evidence="4">nitrilase</fullName>
        <ecNumber evidence="4">3.5.5.1</ecNumber>
    </recommendedName>
</protein>
<comment type="catalytic activity">
    <reaction evidence="3">
        <text>a nitrile + 2 H2O = a carboxylate + NH4(+)</text>
        <dbReference type="Rhea" id="RHEA:21724"/>
        <dbReference type="ChEBI" id="CHEBI:15377"/>
        <dbReference type="ChEBI" id="CHEBI:18379"/>
        <dbReference type="ChEBI" id="CHEBI:28938"/>
        <dbReference type="ChEBI" id="CHEBI:29067"/>
        <dbReference type="EC" id="3.5.5.1"/>
    </reaction>
</comment>
<dbReference type="GO" id="GO:0016836">
    <property type="term" value="F:hydro-lyase activity"/>
    <property type="evidence" value="ECO:0007669"/>
    <property type="project" value="UniProtKB-ARBA"/>
</dbReference>
<proteinExistence type="inferred from homology"/>
<accession>A0A5N5XB79</accession>
<evidence type="ECO:0000313" key="8">
    <source>
        <dbReference type="Proteomes" id="UP000326565"/>
    </source>
</evidence>
<name>A0A5N5XB79_9EURO</name>
<sequence>MASKIKVAAVQAEPVWNDLQGGVSKVISIVKDAAKSGANVIGFPEVFIPGYPWSIWTNGAVENAPFMNEYFQNSLERDSEEMERIKAAVREAGVFIVLGYSERYKGSLYIAQSFIDPTGNIVHHRRKIKPTHVERAYWGDGQADSLQTVTPSTFGNIGGMNCWEHTQPLLRYYEYSQNVDIHVAAWPCMWNVPGWTYHVSDEANTRFSQVMAMEGACFVLVCTQVQTKEGKARSHLPDFDWMKLPGGGFTVIYGPDGTALTGLLDPGVEGIVYADIDLKDRIKAKQNLDVVGHYSRPDLLSLQVTSEAAAAVHFK</sequence>
<dbReference type="PANTHER" id="PTHR46044">
    <property type="entry name" value="NITRILASE"/>
    <property type="match status" value="1"/>
</dbReference>
<dbReference type="InterPro" id="IPR003010">
    <property type="entry name" value="C-N_Hydrolase"/>
</dbReference>
<dbReference type="CDD" id="cd07564">
    <property type="entry name" value="nitrilases_CHs"/>
    <property type="match status" value="1"/>
</dbReference>
<dbReference type="InterPro" id="IPR044149">
    <property type="entry name" value="Nitrilases_CHs"/>
</dbReference>
<dbReference type="Gene3D" id="3.60.110.10">
    <property type="entry name" value="Carbon-nitrogen hydrolase"/>
    <property type="match status" value="1"/>
</dbReference>
<feature type="active site" description="Proton acceptor" evidence="5">
    <location>
        <position position="45"/>
    </location>
</feature>
<evidence type="ECO:0000259" key="6">
    <source>
        <dbReference type="PROSITE" id="PS50263"/>
    </source>
</evidence>